<dbReference type="AlphaFoldDB" id="A0A392QP95"/>
<evidence type="ECO:0000313" key="2">
    <source>
        <dbReference type="Proteomes" id="UP000265520"/>
    </source>
</evidence>
<reference evidence="1 2" key="1">
    <citation type="journal article" date="2018" name="Front. Plant Sci.">
        <title>Red Clover (Trifolium pratense) and Zigzag Clover (T. medium) - A Picture of Genomic Similarities and Differences.</title>
        <authorList>
            <person name="Dluhosova J."/>
            <person name="Istvanek J."/>
            <person name="Nedelnik J."/>
            <person name="Repkova J."/>
        </authorList>
    </citation>
    <scope>NUCLEOTIDE SEQUENCE [LARGE SCALE GENOMIC DNA]</scope>
    <source>
        <strain evidence="2">cv. 10/8</strain>
        <tissue evidence="1">Leaf</tissue>
    </source>
</reference>
<organism evidence="1 2">
    <name type="scientific">Trifolium medium</name>
    <dbReference type="NCBI Taxonomy" id="97028"/>
    <lineage>
        <taxon>Eukaryota</taxon>
        <taxon>Viridiplantae</taxon>
        <taxon>Streptophyta</taxon>
        <taxon>Embryophyta</taxon>
        <taxon>Tracheophyta</taxon>
        <taxon>Spermatophyta</taxon>
        <taxon>Magnoliopsida</taxon>
        <taxon>eudicotyledons</taxon>
        <taxon>Gunneridae</taxon>
        <taxon>Pentapetalae</taxon>
        <taxon>rosids</taxon>
        <taxon>fabids</taxon>
        <taxon>Fabales</taxon>
        <taxon>Fabaceae</taxon>
        <taxon>Papilionoideae</taxon>
        <taxon>50 kb inversion clade</taxon>
        <taxon>NPAAA clade</taxon>
        <taxon>Hologalegina</taxon>
        <taxon>IRL clade</taxon>
        <taxon>Trifolieae</taxon>
        <taxon>Trifolium</taxon>
    </lineage>
</organism>
<accession>A0A392QP95</accession>
<name>A0A392QP95_9FABA</name>
<evidence type="ECO:0000313" key="1">
    <source>
        <dbReference type="EMBL" id="MCI25797.1"/>
    </source>
</evidence>
<dbReference type="Proteomes" id="UP000265520">
    <property type="component" value="Unassembled WGS sequence"/>
</dbReference>
<protein>
    <submittedName>
        <fullName evidence="1">D-amino acid dehydrogenase small subunit-like</fullName>
    </submittedName>
</protein>
<dbReference type="EMBL" id="LXQA010149444">
    <property type="protein sequence ID" value="MCI25797.1"/>
    <property type="molecule type" value="Genomic_DNA"/>
</dbReference>
<keyword evidence="2" id="KW-1185">Reference proteome</keyword>
<proteinExistence type="predicted"/>
<comment type="caution">
    <text evidence="1">The sequence shown here is derived from an EMBL/GenBank/DDBJ whole genome shotgun (WGS) entry which is preliminary data.</text>
</comment>
<sequence>MKGHLLALQNFNSLQLNHGLMEAGYVDHPSISGLESSDHGRDLSVSMTATTDAAGNLLI</sequence>
<feature type="non-terminal residue" evidence="1">
    <location>
        <position position="59"/>
    </location>
</feature>